<dbReference type="EMBL" id="SLUN01000013">
    <property type="protein sequence ID" value="TCL68532.1"/>
    <property type="molecule type" value="Genomic_DNA"/>
</dbReference>
<accession>A0A4R1RRG4</accession>
<keyword evidence="1" id="KW-0812">Transmembrane</keyword>
<proteinExistence type="predicted"/>
<evidence type="ECO:0000313" key="2">
    <source>
        <dbReference type="EMBL" id="TCL68532.1"/>
    </source>
</evidence>
<keyword evidence="1" id="KW-1133">Transmembrane helix</keyword>
<evidence type="ECO:0000256" key="1">
    <source>
        <dbReference type="SAM" id="Phobius"/>
    </source>
</evidence>
<comment type="caution">
    <text evidence="2">The sequence shown here is derived from an EMBL/GenBank/DDBJ whole genome shotgun (WGS) entry which is preliminary data.</text>
</comment>
<sequence>MPGRYRWYERLFYHLVLREKLCLRLVFILVALLIAVQALLFDPKLRRAMVLAERLEGSEPRYYHSGRRSQP</sequence>
<protein>
    <submittedName>
        <fullName evidence="2">Uncharacterized protein</fullName>
    </submittedName>
</protein>
<name>A0A4R1RRG4_HYDET</name>
<dbReference type="Proteomes" id="UP000295008">
    <property type="component" value="Unassembled WGS sequence"/>
</dbReference>
<keyword evidence="1" id="KW-0472">Membrane</keyword>
<feature type="transmembrane region" description="Helical" evidence="1">
    <location>
        <begin position="21"/>
        <end position="41"/>
    </location>
</feature>
<organism evidence="2 3">
    <name type="scientific">Hydrogenispora ethanolica</name>
    <dbReference type="NCBI Taxonomy" id="1082276"/>
    <lineage>
        <taxon>Bacteria</taxon>
        <taxon>Bacillati</taxon>
        <taxon>Bacillota</taxon>
        <taxon>Hydrogenispora</taxon>
    </lineage>
</organism>
<keyword evidence="3" id="KW-1185">Reference proteome</keyword>
<gene>
    <name evidence="2" type="ORF">EDC14_101373</name>
</gene>
<dbReference type="RefSeq" id="WP_132014518.1">
    <property type="nucleotide sequence ID" value="NZ_SLUN01000013.1"/>
</dbReference>
<evidence type="ECO:0000313" key="3">
    <source>
        <dbReference type="Proteomes" id="UP000295008"/>
    </source>
</evidence>
<reference evidence="2 3" key="1">
    <citation type="submission" date="2019-03" db="EMBL/GenBank/DDBJ databases">
        <title>Genomic Encyclopedia of Type Strains, Phase IV (KMG-IV): sequencing the most valuable type-strain genomes for metagenomic binning, comparative biology and taxonomic classification.</title>
        <authorList>
            <person name="Goeker M."/>
        </authorList>
    </citation>
    <scope>NUCLEOTIDE SEQUENCE [LARGE SCALE GENOMIC DNA]</scope>
    <source>
        <strain evidence="2 3">LX-B</strain>
    </source>
</reference>
<dbReference type="AlphaFoldDB" id="A0A4R1RRG4"/>